<protein>
    <submittedName>
        <fullName evidence="2">Uncharacterized protein</fullName>
    </submittedName>
</protein>
<dbReference type="EMBL" id="CABFNQ020000532">
    <property type="protein sequence ID" value="CAH0018330.1"/>
    <property type="molecule type" value="Genomic_DNA"/>
</dbReference>
<organism evidence="2 3">
    <name type="scientific">Clonostachys rhizophaga</name>
    <dbReference type="NCBI Taxonomy" id="160324"/>
    <lineage>
        <taxon>Eukaryota</taxon>
        <taxon>Fungi</taxon>
        <taxon>Dikarya</taxon>
        <taxon>Ascomycota</taxon>
        <taxon>Pezizomycotina</taxon>
        <taxon>Sordariomycetes</taxon>
        <taxon>Hypocreomycetidae</taxon>
        <taxon>Hypocreales</taxon>
        <taxon>Bionectriaceae</taxon>
        <taxon>Clonostachys</taxon>
    </lineage>
</organism>
<keyword evidence="1" id="KW-1133">Transmembrane helix</keyword>
<dbReference type="Proteomes" id="UP000696573">
    <property type="component" value="Unassembled WGS sequence"/>
</dbReference>
<dbReference type="OrthoDB" id="5428890at2759"/>
<evidence type="ECO:0000313" key="3">
    <source>
        <dbReference type="Proteomes" id="UP000696573"/>
    </source>
</evidence>
<reference evidence="2" key="1">
    <citation type="submission" date="2021-10" db="EMBL/GenBank/DDBJ databases">
        <authorList>
            <person name="Piombo E."/>
        </authorList>
    </citation>
    <scope>NUCLEOTIDE SEQUENCE</scope>
</reference>
<keyword evidence="1" id="KW-0812">Transmembrane</keyword>
<comment type="caution">
    <text evidence="2">The sequence shown here is derived from an EMBL/GenBank/DDBJ whole genome shotgun (WGS) entry which is preliminary data.</text>
</comment>
<accession>A0A9N9V4D1</accession>
<sequence length="355" mass="40704">MATYQESTEKSEIAKLIFNKDGAFPAFFAVFDYMLHQKNFLVVNGQGRSTYRGIGDAVSLLKSFPHITKNEAVQRLHSNNGTAPLKSNALDDLNSAVNMVIMVDCDPFSSHTLGFSIADYSPKSWQPEETYLDFVNRSFPADPKPSKRVQGSAKAWKLKKILGVKFLPTDDLDKHLLYDSKDPPCVYLFHQVGFLKAQLKKYDETERPLDLSVSECLERGSPPVRLLYETIHSLQWLLFHRVDNKSDAILNELINEKERDFDPECANYEGYRRLEGEGFTYMYWGERMRKLEAALANPPPRNKLERWLQSQTSERNALFIALMALFISIFVGLLTVILAAVQTWIAWMAWKYPVK</sequence>
<evidence type="ECO:0000313" key="2">
    <source>
        <dbReference type="EMBL" id="CAH0018330.1"/>
    </source>
</evidence>
<feature type="transmembrane region" description="Helical" evidence="1">
    <location>
        <begin position="317"/>
        <end position="350"/>
    </location>
</feature>
<proteinExistence type="predicted"/>
<keyword evidence="3" id="KW-1185">Reference proteome</keyword>
<evidence type="ECO:0000256" key="1">
    <source>
        <dbReference type="SAM" id="Phobius"/>
    </source>
</evidence>
<keyword evidence="1" id="KW-0472">Membrane</keyword>
<gene>
    <name evidence="2" type="ORF">CRHIZ90672A_00006716</name>
</gene>
<name>A0A9N9V4D1_9HYPO</name>
<dbReference type="AlphaFoldDB" id="A0A9N9V4D1"/>